<dbReference type="PANTHER" id="PTHR43000">
    <property type="entry name" value="DTDP-D-GLUCOSE 4,6-DEHYDRATASE-RELATED"/>
    <property type="match status" value="1"/>
</dbReference>
<protein>
    <submittedName>
        <fullName evidence="2">NAD dependent epimerase/dehydratase, LLPSF_EDH_00030 family</fullName>
    </submittedName>
</protein>
<reference evidence="2" key="1">
    <citation type="journal article" date="2015" name="Genome Announc.">
        <title>Draft Genome Sequence of Anaerolineae Strain TC1, a Novel Isolate from a Methanogenic Wastewater Treatment System.</title>
        <authorList>
            <person name="Matsuura N."/>
            <person name="Tourlousse D.M."/>
            <person name="Sun L."/>
            <person name="Toyonaga M."/>
            <person name="Kuroda K."/>
            <person name="Ohashi A."/>
            <person name="Cruz R."/>
            <person name="Yamaguchi T."/>
            <person name="Sekiguchi Y."/>
        </authorList>
    </citation>
    <scope>NUCLEOTIDE SEQUENCE [LARGE SCALE GENOMIC DNA]</scope>
    <source>
        <strain evidence="2">TC1</strain>
    </source>
</reference>
<dbReference type="CDD" id="cd05257">
    <property type="entry name" value="Arna_like_SDR_e"/>
    <property type="match status" value="1"/>
</dbReference>
<sequence>MIRNVLVTGAEGFIGSHLTEELVFKGYNVKAFVFYNSNNSWGWLDTLSSDVKKEIEIISGDIRDADFLRRKILNIDMIFHLAALIAIPFSYESPDLYIDTNVRGTLNVLQAARYGNVQKILVTSTSEVYGTARYVPMDENHPLTAQSPYAASKIASDKIAESFFRSYSLPVVIVRPFNTYGPRQSLRAVIPSIILQLLGGSQKIQLGSVYPTRDFTYVKDTVKGFISIAESDKVIGEVIQIASGHEISIGQLAEKIINLINPSAQICFDQERLRPQNSEVFRLFGSNEKIYRITGWQPDYSFDEGLKKTIEWMRQSSQLEKANLYQK</sequence>
<evidence type="ECO:0000259" key="1">
    <source>
        <dbReference type="Pfam" id="PF16363"/>
    </source>
</evidence>
<keyword evidence="3" id="KW-1185">Reference proteome</keyword>
<proteinExistence type="predicted"/>
<dbReference type="InterPro" id="IPR045869">
    <property type="entry name" value="Arna-like_SDR_e"/>
</dbReference>
<dbReference type="Gene3D" id="3.40.50.720">
    <property type="entry name" value="NAD(P)-binding Rossmann-like Domain"/>
    <property type="match status" value="1"/>
</dbReference>
<dbReference type="Proteomes" id="UP000053370">
    <property type="component" value="Unassembled WGS sequence"/>
</dbReference>
<dbReference type="GO" id="GO:0016831">
    <property type="term" value="F:carboxy-lyase activity"/>
    <property type="evidence" value="ECO:0007669"/>
    <property type="project" value="InterPro"/>
</dbReference>
<dbReference type="Gene3D" id="3.90.25.10">
    <property type="entry name" value="UDP-galactose 4-epimerase, domain 1"/>
    <property type="match status" value="1"/>
</dbReference>
<dbReference type="SUPFAM" id="SSF51735">
    <property type="entry name" value="NAD(P)-binding Rossmann-fold domains"/>
    <property type="match status" value="1"/>
</dbReference>
<evidence type="ECO:0000313" key="2">
    <source>
        <dbReference type="EMBL" id="GAP41302.1"/>
    </source>
</evidence>
<dbReference type="AlphaFoldDB" id="A0A0S7BWC5"/>
<dbReference type="InterPro" id="IPR016040">
    <property type="entry name" value="NAD(P)-bd_dom"/>
</dbReference>
<name>A0A0S7BWC5_9CHLR</name>
<gene>
    <name evidence="2" type="ORF">ATC1_131287</name>
</gene>
<organism evidence="2">
    <name type="scientific">Flexilinea flocculi</name>
    <dbReference type="NCBI Taxonomy" id="1678840"/>
    <lineage>
        <taxon>Bacteria</taxon>
        <taxon>Bacillati</taxon>
        <taxon>Chloroflexota</taxon>
        <taxon>Anaerolineae</taxon>
        <taxon>Anaerolineales</taxon>
        <taxon>Anaerolineaceae</taxon>
        <taxon>Flexilinea</taxon>
    </lineage>
</organism>
<dbReference type="NCBIfam" id="TIGR04180">
    <property type="entry name" value="EDH_00030"/>
    <property type="match status" value="1"/>
</dbReference>
<evidence type="ECO:0000313" key="3">
    <source>
        <dbReference type="Proteomes" id="UP000053370"/>
    </source>
</evidence>
<dbReference type="Pfam" id="PF16363">
    <property type="entry name" value="GDP_Man_Dehyd"/>
    <property type="match status" value="1"/>
</dbReference>
<dbReference type="InterPro" id="IPR026390">
    <property type="entry name" value="LegB-like"/>
</dbReference>
<dbReference type="PATRIC" id="fig|1678840.3.peg.2737"/>
<feature type="domain" description="NAD(P)-binding" evidence="1">
    <location>
        <begin position="6"/>
        <end position="309"/>
    </location>
</feature>
<dbReference type="EMBL" id="DF968181">
    <property type="protein sequence ID" value="GAP41302.1"/>
    <property type="molecule type" value="Genomic_DNA"/>
</dbReference>
<dbReference type="STRING" id="1678840.ATC1_131287"/>
<accession>A0A0S7BWC5</accession>
<dbReference type="InterPro" id="IPR036291">
    <property type="entry name" value="NAD(P)-bd_dom_sf"/>
</dbReference>